<organism evidence="1">
    <name type="scientific">marine metagenome</name>
    <dbReference type="NCBI Taxonomy" id="408172"/>
    <lineage>
        <taxon>unclassified sequences</taxon>
        <taxon>metagenomes</taxon>
        <taxon>ecological metagenomes</taxon>
    </lineage>
</organism>
<protein>
    <submittedName>
        <fullName evidence="1">Uncharacterized protein</fullName>
    </submittedName>
</protein>
<proteinExistence type="predicted"/>
<dbReference type="EMBL" id="UINC01168406">
    <property type="protein sequence ID" value="SVD71421.1"/>
    <property type="molecule type" value="Genomic_DNA"/>
</dbReference>
<name>A0A382XLT9_9ZZZZ</name>
<feature type="non-terminal residue" evidence="1">
    <location>
        <position position="38"/>
    </location>
</feature>
<evidence type="ECO:0000313" key="1">
    <source>
        <dbReference type="EMBL" id="SVD71421.1"/>
    </source>
</evidence>
<sequence>MKLKILILFPNTSNEGVAPLAVATLSAIAKEKGYEVGY</sequence>
<reference evidence="1" key="1">
    <citation type="submission" date="2018-05" db="EMBL/GenBank/DDBJ databases">
        <authorList>
            <person name="Lanie J.A."/>
            <person name="Ng W.-L."/>
            <person name="Kazmierczak K.M."/>
            <person name="Andrzejewski T.M."/>
            <person name="Davidsen T.M."/>
            <person name="Wayne K.J."/>
            <person name="Tettelin H."/>
            <person name="Glass J.I."/>
            <person name="Rusch D."/>
            <person name="Podicherti R."/>
            <person name="Tsui H.-C.T."/>
            <person name="Winkler M.E."/>
        </authorList>
    </citation>
    <scope>NUCLEOTIDE SEQUENCE</scope>
</reference>
<dbReference type="AlphaFoldDB" id="A0A382XLT9"/>
<gene>
    <name evidence="1" type="ORF">METZ01_LOCUS424275</name>
</gene>
<accession>A0A382XLT9</accession>